<evidence type="ECO:0000313" key="5">
    <source>
        <dbReference type="EMBL" id="RXJ85296.1"/>
    </source>
</evidence>
<dbReference type="PANTHER" id="PTHR42792">
    <property type="entry name" value="FLAGELLIN"/>
    <property type="match status" value="1"/>
</dbReference>
<keyword evidence="5" id="KW-0282">Flagellum</keyword>
<dbReference type="EMBL" id="PDKD01000206">
    <property type="protein sequence ID" value="RXJ85296.1"/>
    <property type="molecule type" value="Genomic_DNA"/>
</dbReference>
<dbReference type="InterPro" id="IPR001492">
    <property type="entry name" value="Flagellin"/>
</dbReference>
<comment type="subcellular location">
    <subcellularLocation>
        <location evidence="1">Bacterial flagellum</location>
    </subcellularLocation>
</comment>
<evidence type="ECO:0000256" key="3">
    <source>
        <dbReference type="ARBA" id="ARBA00023143"/>
    </source>
</evidence>
<keyword evidence="6" id="KW-1185">Reference proteome</keyword>
<dbReference type="PANTHER" id="PTHR42792:SF2">
    <property type="entry name" value="FLAGELLIN"/>
    <property type="match status" value="1"/>
</dbReference>
<comment type="similarity">
    <text evidence="2">Belongs to the bacterial flagellin family.</text>
</comment>
<comment type="caution">
    <text evidence="5">The sequence shown here is derived from an EMBL/GenBank/DDBJ whole genome shotgun (WGS) entry which is preliminary data.</text>
</comment>
<dbReference type="SUPFAM" id="SSF64518">
    <property type="entry name" value="Phase 1 flagellin"/>
    <property type="match status" value="1"/>
</dbReference>
<gene>
    <name evidence="5" type="ORF">CRU87_10780</name>
</gene>
<sequence length="80" mass="8961">LSQLNSTRSDIAAATNQLESSVRNSLTNYTNIKNAESIIRDVDYAKESANFNKLNIINQAGSFVEVQKNETMKRVLDLLK</sequence>
<evidence type="ECO:0000256" key="2">
    <source>
        <dbReference type="ARBA" id="ARBA00005709"/>
    </source>
</evidence>
<proteinExistence type="inferred from homology"/>
<dbReference type="Pfam" id="PF00700">
    <property type="entry name" value="Flagellin_C"/>
    <property type="match status" value="1"/>
</dbReference>
<evidence type="ECO:0000256" key="1">
    <source>
        <dbReference type="ARBA" id="ARBA00004365"/>
    </source>
</evidence>
<protein>
    <submittedName>
        <fullName evidence="5">Flagellin</fullName>
    </submittedName>
</protein>
<keyword evidence="5" id="KW-0966">Cell projection</keyword>
<reference evidence="5 6" key="1">
    <citation type="submission" date="2017-10" db="EMBL/GenBank/DDBJ databases">
        <title>Genomics of the genus Arcobacter.</title>
        <authorList>
            <person name="Perez-Cataluna A."/>
            <person name="Figueras M.J."/>
        </authorList>
    </citation>
    <scope>NUCLEOTIDE SEQUENCE [LARGE SCALE GENOMIC DNA]</scope>
    <source>
        <strain evidence="5 6">LMG 25534</strain>
    </source>
</reference>
<name>A0ABY0ETJ2_9BACT</name>
<dbReference type="Gene3D" id="6.10.10.10">
    <property type="entry name" value="Flagellar export chaperone, C-terminal domain"/>
    <property type="match status" value="1"/>
</dbReference>
<dbReference type="RefSeq" id="WP_268811748.1">
    <property type="nucleotide sequence ID" value="NZ_PDKD01000206.1"/>
</dbReference>
<dbReference type="Proteomes" id="UP000289132">
    <property type="component" value="Unassembled WGS sequence"/>
</dbReference>
<evidence type="ECO:0000259" key="4">
    <source>
        <dbReference type="Pfam" id="PF00700"/>
    </source>
</evidence>
<feature type="domain" description="Flagellin C-terminal" evidence="4">
    <location>
        <begin position="2"/>
        <end position="79"/>
    </location>
</feature>
<dbReference type="InterPro" id="IPR046358">
    <property type="entry name" value="Flagellin_C"/>
</dbReference>
<organism evidence="5 6">
    <name type="scientific">Aliarcobacter trophiarum LMG 25534</name>
    <dbReference type="NCBI Taxonomy" id="1032241"/>
    <lineage>
        <taxon>Bacteria</taxon>
        <taxon>Pseudomonadati</taxon>
        <taxon>Campylobacterota</taxon>
        <taxon>Epsilonproteobacteria</taxon>
        <taxon>Campylobacterales</taxon>
        <taxon>Arcobacteraceae</taxon>
        <taxon>Aliarcobacter</taxon>
    </lineage>
</organism>
<keyword evidence="3" id="KW-0975">Bacterial flagellum</keyword>
<feature type="non-terminal residue" evidence="5">
    <location>
        <position position="1"/>
    </location>
</feature>
<evidence type="ECO:0000313" key="6">
    <source>
        <dbReference type="Proteomes" id="UP000289132"/>
    </source>
</evidence>
<keyword evidence="5" id="KW-0969">Cilium</keyword>
<dbReference type="InterPro" id="IPR042187">
    <property type="entry name" value="Flagellin_C_sub2"/>
</dbReference>
<accession>A0ABY0ETJ2</accession>